<dbReference type="GO" id="GO:0005615">
    <property type="term" value="C:extracellular space"/>
    <property type="evidence" value="ECO:0007669"/>
    <property type="project" value="TreeGrafter"/>
</dbReference>
<proteinExistence type="predicted"/>
<dbReference type="InterPro" id="IPR016187">
    <property type="entry name" value="CTDL_fold"/>
</dbReference>
<dbReference type="Proteomes" id="UP000887566">
    <property type="component" value="Unplaced"/>
</dbReference>
<dbReference type="CDD" id="cd00037">
    <property type="entry name" value="CLECT"/>
    <property type="match status" value="2"/>
</dbReference>
<dbReference type="InterPro" id="IPR036056">
    <property type="entry name" value="Fibrinogen-like_C"/>
</dbReference>
<protein>
    <submittedName>
        <fullName evidence="4">Uncharacterized protein</fullName>
    </submittedName>
</protein>
<dbReference type="Pfam" id="PF00059">
    <property type="entry name" value="Lectin_C"/>
    <property type="match status" value="1"/>
</dbReference>
<name>A0A914UT06_9BILA</name>
<feature type="domain" description="Fibrinogen C-terminal" evidence="2">
    <location>
        <begin position="194"/>
        <end position="327"/>
    </location>
</feature>
<evidence type="ECO:0000259" key="1">
    <source>
        <dbReference type="PROSITE" id="PS50041"/>
    </source>
</evidence>
<dbReference type="Gene3D" id="3.90.215.10">
    <property type="entry name" value="Gamma Fibrinogen, chain A, domain 1"/>
    <property type="match status" value="1"/>
</dbReference>
<dbReference type="InterPro" id="IPR016186">
    <property type="entry name" value="C-type_lectin-like/link_sf"/>
</dbReference>
<dbReference type="PROSITE" id="PS51406">
    <property type="entry name" value="FIBRINOGEN_C_2"/>
    <property type="match status" value="1"/>
</dbReference>
<accession>A0A914UT06</accession>
<feature type="domain" description="C-type lectin" evidence="1">
    <location>
        <begin position="69"/>
        <end position="194"/>
    </location>
</feature>
<feature type="domain" description="C-type lectin" evidence="1">
    <location>
        <begin position="1"/>
        <end position="49"/>
    </location>
</feature>
<dbReference type="InterPro" id="IPR002181">
    <property type="entry name" value="Fibrinogen_a/b/g_C_dom"/>
</dbReference>
<dbReference type="InterPro" id="IPR014716">
    <property type="entry name" value="Fibrinogen_a/b/g_C_1"/>
</dbReference>
<evidence type="ECO:0000313" key="4">
    <source>
        <dbReference type="WBParaSite" id="PSAMB.scaffold1235size33974.g11875.t1"/>
    </source>
</evidence>
<sequence>MDYTNWTPGQPTMQCAQICHTTGNNAGIQCQQGKWRTADCAASAQFICEYGNYSIITPPTAVQKFCNQVNGKCFALVIGSHSWTEAERYCKSQVLNGTIASLTSITESSEASMIASLLHHPNLNSNLWIGAFAYDGPPFQWTDKSTFSFTNWAPGQPPPHPDGCVQVCQKTDSTCVQGKWTVVPCDTPQSFVCENWSYYAKDCLELHQKYSELPSGVYMLYPPRKRPFKAYCEMETDGGGWTVFQRRIDGNLSFNDKSWNDYKIGFSNRLENNLWLGNDIIHDLTTNDSNVELRIDLWEDRMPGSPNPTGFRWQKYTNFYVSSALPR</sequence>
<dbReference type="PANTHER" id="PTHR19143">
    <property type="entry name" value="FIBRINOGEN/TENASCIN/ANGIOPOEITIN"/>
    <property type="match status" value="1"/>
</dbReference>
<dbReference type="Pfam" id="PF00147">
    <property type="entry name" value="Fibrinogen_C"/>
    <property type="match status" value="1"/>
</dbReference>
<dbReference type="InterPro" id="IPR050373">
    <property type="entry name" value="Fibrinogen_C-term_domain"/>
</dbReference>
<organism evidence="3 4">
    <name type="scientific">Plectus sambesii</name>
    <dbReference type="NCBI Taxonomy" id="2011161"/>
    <lineage>
        <taxon>Eukaryota</taxon>
        <taxon>Metazoa</taxon>
        <taxon>Ecdysozoa</taxon>
        <taxon>Nematoda</taxon>
        <taxon>Chromadorea</taxon>
        <taxon>Plectida</taxon>
        <taxon>Plectina</taxon>
        <taxon>Plectoidea</taxon>
        <taxon>Plectidae</taxon>
        <taxon>Plectus</taxon>
    </lineage>
</organism>
<evidence type="ECO:0000313" key="3">
    <source>
        <dbReference type="Proteomes" id="UP000887566"/>
    </source>
</evidence>
<dbReference type="InterPro" id="IPR001304">
    <property type="entry name" value="C-type_lectin-like"/>
</dbReference>
<dbReference type="SMART" id="SM00186">
    <property type="entry name" value="FBG"/>
    <property type="match status" value="1"/>
</dbReference>
<dbReference type="SUPFAM" id="SSF56436">
    <property type="entry name" value="C-type lectin-like"/>
    <property type="match status" value="2"/>
</dbReference>
<dbReference type="Gene3D" id="3.10.100.10">
    <property type="entry name" value="Mannose-Binding Protein A, subunit A"/>
    <property type="match status" value="2"/>
</dbReference>
<reference evidence="4" key="1">
    <citation type="submission" date="2022-11" db="UniProtKB">
        <authorList>
            <consortium name="WormBaseParasite"/>
        </authorList>
    </citation>
    <scope>IDENTIFICATION</scope>
</reference>
<dbReference type="AlphaFoldDB" id="A0A914UT06"/>
<dbReference type="SMART" id="SM00034">
    <property type="entry name" value="CLECT"/>
    <property type="match status" value="1"/>
</dbReference>
<dbReference type="NCBIfam" id="NF040941">
    <property type="entry name" value="GGGWT_bact"/>
    <property type="match status" value="1"/>
</dbReference>
<evidence type="ECO:0000259" key="2">
    <source>
        <dbReference type="PROSITE" id="PS51406"/>
    </source>
</evidence>
<dbReference type="WBParaSite" id="PSAMB.scaffold1235size33974.g11875.t1">
    <property type="protein sequence ID" value="PSAMB.scaffold1235size33974.g11875.t1"/>
    <property type="gene ID" value="PSAMB.scaffold1235size33974.g11875"/>
</dbReference>
<dbReference type="PROSITE" id="PS50041">
    <property type="entry name" value="C_TYPE_LECTIN_2"/>
    <property type="match status" value="2"/>
</dbReference>
<keyword evidence="3" id="KW-1185">Reference proteome</keyword>
<dbReference type="SUPFAM" id="SSF56496">
    <property type="entry name" value="Fibrinogen C-terminal domain-like"/>
    <property type="match status" value="1"/>
</dbReference>